<organism evidence="2 3">
    <name type="scientific">Neospora caninum (strain Liverpool)</name>
    <dbReference type="NCBI Taxonomy" id="572307"/>
    <lineage>
        <taxon>Eukaryota</taxon>
        <taxon>Sar</taxon>
        <taxon>Alveolata</taxon>
        <taxon>Apicomplexa</taxon>
        <taxon>Conoidasida</taxon>
        <taxon>Coccidia</taxon>
        <taxon>Eucoccidiorida</taxon>
        <taxon>Eimeriorina</taxon>
        <taxon>Sarcocystidae</taxon>
        <taxon>Neospora</taxon>
    </lineage>
</organism>
<dbReference type="EMBL" id="FR823393">
    <property type="protein sequence ID" value="CBZ55642.1"/>
    <property type="molecule type" value="Genomic_DNA"/>
</dbReference>
<dbReference type="AlphaFoldDB" id="F0VPJ6"/>
<evidence type="ECO:0000256" key="1">
    <source>
        <dbReference type="SAM" id="MobiDB-lite"/>
    </source>
</evidence>
<name>F0VPJ6_NEOCL</name>
<dbReference type="GeneID" id="13441073"/>
<evidence type="ECO:0008006" key="4">
    <source>
        <dbReference type="Google" id="ProtNLM"/>
    </source>
</evidence>
<reference evidence="3" key="1">
    <citation type="journal article" date="2012" name="PLoS Pathog.">
        <title>Comparative genomics of the apicomplexan parasites Toxoplasma gondii and Neospora caninum: Coccidia differing in host range and transmission strategy.</title>
        <authorList>
            <person name="Reid A.J."/>
            <person name="Vermont S.J."/>
            <person name="Cotton J.A."/>
            <person name="Harris D."/>
            <person name="Hill-Cawthorne G.A."/>
            <person name="Konen-Waisman S."/>
            <person name="Latham S.M."/>
            <person name="Mourier T."/>
            <person name="Norton R."/>
            <person name="Quail M.A."/>
            <person name="Sanders M."/>
            <person name="Shanmugam D."/>
            <person name="Sohal A."/>
            <person name="Wasmuth J.D."/>
            <person name="Brunk B."/>
            <person name="Grigg M.E."/>
            <person name="Howard J.C."/>
            <person name="Parkinson J."/>
            <person name="Roos D.S."/>
            <person name="Trees A.J."/>
            <person name="Berriman M."/>
            <person name="Pain A."/>
            <person name="Wastling J.M."/>
        </authorList>
    </citation>
    <scope>NUCLEOTIDE SEQUENCE [LARGE SCALE GENOMIC DNA]</scope>
    <source>
        <strain evidence="3">Liverpool</strain>
    </source>
</reference>
<protein>
    <recommendedName>
        <fullName evidence="4">RAP domain-containing protein</fullName>
    </recommendedName>
</protein>
<feature type="compositionally biased region" description="Basic and acidic residues" evidence="1">
    <location>
        <begin position="70"/>
        <end position="79"/>
    </location>
</feature>
<feature type="compositionally biased region" description="Low complexity" evidence="1">
    <location>
        <begin position="83"/>
        <end position="110"/>
    </location>
</feature>
<evidence type="ECO:0000313" key="3">
    <source>
        <dbReference type="Proteomes" id="UP000007494"/>
    </source>
</evidence>
<dbReference type="Proteomes" id="UP000007494">
    <property type="component" value="Chromosome XII"/>
</dbReference>
<dbReference type="eggNOG" id="ENOG502SWSI">
    <property type="taxonomic scope" value="Eukaryota"/>
</dbReference>
<gene>
    <name evidence="2" type="ORF">NCLIV_060670</name>
</gene>
<feature type="region of interest" description="Disordered" evidence="1">
    <location>
        <begin position="69"/>
        <end position="110"/>
    </location>
</feature>
<proteinExistence type="predicted"/>
<dbReference type="RefSeq" id="XP_003885670.1">
    <property type="nucleotide sequence ID" value="XM_003885621.1"/>
</dbReference>
<sequence length="485" mass="54507">MLASPRRSLDRRVLGALRVPRRTVSRLLVSLLRLPFVGPSVWVAIVCHFSSGIPGDAFVEFTTENVQAMTRRDARRENEENPEPSAASAPPVSPSSSSSPLSSSTRSSFSCDGDLDAGEDILRLRRQVGLRANAFHGECLSRIFYGMVKGHMENDAQFIDFLTSEVLERLERKLRPWQLQRIFQAAFNSPQVSRHFKSVLCTHLVSRLAFLPGQSLADFLPKCAELGLAKKVENVVKINVISGKRLRAWQDTTLLISLGYPLVMYDLISPGNAVALFRRLRELKVETAYPPLDASLVGAQQVLGEHRRVVRRVNAALVPLKLMEARLRVFRPNVYQTLSPSLKAWLGSIRETPLKLTSFLPPVDQAHVHALLLAGLTEVLESASHSHFDSALFHPHLQGPFLLEAASPATQTYLEWDKPWLFYPSFKQFESRVYTETKRRCLAEEGWALIALSAEQCLSQPTSDRLRWIVAQLRTRLVNEAEETI</sequence>
<dbReference type="InParanoid" id="F0VPJ6"/>
<accession>F0VPJ6</accession>
<dbReference type="OrthoDB" id="332570at2759"/>
<dbReference type="VEuPathDB" id="ToxoDB:NCLIV_060670"/>
<keyword evidence="3" id="KW-1185">Reference proteome</keyword>
<evidence type="ECO:0000313" key="2">
    <source>
        <dbReference type="EMBL" id="CBZ55642.1"/>
    </source>
</evidence>